<comment type="caution">
    <text evidence="9">The sequence shown here is derived from an EMBL/GenBank/DDBJ whole genome shotgun (WGS) entry which is preliminary data.</text>
</comment>
<dbReference type="Pfam" id="PF02574">
    <property type="entry name" value="S-methyl_trans"/>
    <property type="match status" value="1"/>
</dbReference>
<keyword evidence="3 6" id="KW-0479">Metal-binding</keyword>
<comment type="cofactor">
    <cofactor evidence="6">
        <name>Zn(2+)</name>
        <dbReference type="ChEBI" id="CHEBI:29105"/>
    </cofactor>
</comment>
<feature type="region of interest" description="Disordered" evidence="7">
    <location>
        <begin position="33"/>
        <end position="74"/>
    </location>
</feature>
<feature type="binding site" evidence="6">
    <location>
        <position position="421"/>
    </location>
    <ligand>
        <name>Zn(2+)</name>
        <dbReference type="ChEBI" id="CHEBI:29105"/>
    </ligand>
</feature>
<name>A0AAN7SFU8_9COLE</name>
<feature type="compositionally biased region" description="Polar residues" evidence="7">
    <location>
        <begin position="33"/>
        <end position="58"/>
    </location>
</feature>
<dbReference type="FunFam" id="3.20.20.330:FF:000002">
    <property type="entry name" value="Homocysteine S-methyltransferase"/>
    <property type="match status" value="1"/>
</dbReference>
<reference evidence="10" key="1">
    <citation type="submission" date="2023-01" db="EMBL/GenBank/DDBJ databases">
        <title>Key to firefly adult light organ development and bioluminescence: homeobox transcription factors regulate luciferase expression and transportation to peroxisome.</title>
        <authorList>
            <person name="Fu X."/>
        </authorList>
    </citation>
    <scope>NUCLEOTIDE SEQUENCE [LARGE SCALE GENOMIC DNA]</scope>
</reference>
<dbReference type="AlphaFoldDB" id="A0AAN7SFU8"/>
<accession>A0AAN7SFU8</accession>
<sequence length="460" mass="51541">MTAIPKKTETLSSKFLPPTANIPPPLILPWHTTSSMPRQKVSGSTKTRINGSITSGLESNPPKTPTLENSESSLSDRHMFVHDSESDWDQFDHEQVDYNVGKFRFRYREMTPPLIKTYVHGVKNSEDTIITVLDGGFATQLGCHVEDTIDGDPLWSARFLKTNPQAVIDTHLDFLRAGADVIMTNTYQANINGFIKYLNLSKEESYKLIKEAVSYAKIARTRFHEEFVDNLKPTPLIVGSVGPYGASLHDGSEYNGSYAKSVSKEVMMEWHRPRIEALIEAGITILGLETIPCQVEAEMLVELIKEYSSIKAWLSFSCSNDGKSLANGDDFQEAARKCYDLNPQQILAVGVNCLAPKLIESLLTDINKNRSTNPVPLIVYPNSGEIYNVELGWINHDQCESLVSYVPKWLDLGVTWIGGCCRTYAADVTRIKNEVLKWQHAQKQKRIMENPIVTNGIEVN</sequence>
<evidence type="ECO:0000256" key="7">
    <source>
        <dbReference type="SAM" id="MobiDB-lite"/>
    </source>
</evidence>
<dbReference type="SUPFAM" id="SSF82282">
    <property type="entry name" value="Homocysteine S-methyltransferase"/>
    <property type="match status" value="1"/>
</dbReference>
<dbReference type="PROSITE" id="PS50970">
    <property type="entry name" value="HCY"/>
    <property type="match status" value="1"/>
</dbReference>
<proteinExistence type="predicted"/>
<evidence type="ECO:0000259" key="8">
    <source>
        <dbReference type="PROSITE" id="PS50970"/>
    </source>
</evidence>
<dbReference type="InterPro" id="IPR003726">
    <property type="entry name" value="HCY_dom"/>
</dbReference>
<dbReference type="InterPro" id="IPR051486">
    <property type="entry name" value="Hcy_S-methyltransferase"/>
</dbReference>
<dbReference type="InterPro" id="IPR036589">
    <property type="entry name" value="HCY_dom_sf"/>
</dbReference>
<dbReference type="GO" id="GO:0033528">
    <property type="term" value="P:S-methylmethionine cycle"/>
    <property type="evidence" value="ECO:0007669"/>
    <property type="project" value="TreeGrafter"/>
</dbReference>
<dbReference type="GO" id="GO:0009086">
    <property type="term" value="P:methionine biosynthetic process"/>
    <property type="evidence" value="ECO:0007669"/>
    <property type="project" value="TreeGrafter"/>
</dbReference>
<keyword evidence="1 6" id="KW-0489">Methyltransferase</keyword>
<feature type="binding site" evidence="6">
    <location>
        <position position="353"/>
    </location>
    <ligand>
        <name>Zn(2+)</name>
        <dbReference type="ChEBI" id="CHEBI:29105"/>
    </ligand>
</feature>
<dbReference type="Proteomes" id="UP001353858">
    <property type="component" value="Unassembled WGS sequence"/>
</dbReference>
<evidence type="ECO:0000256" key="5">
    <source>
        <dbReference type="ARBA" id="ARBA00034478"/>
    </source>
</evidence>
<feature type="domain" description="Hcy-binding" evidence="8">
    <location>
        <begin position="119"/>
        <end position="435"/>
    </location>
</feature>
<evidence type="ECO:0000313" key="9">
    <source>
        <dbReference type="EMBL" id="KAK4879737.1"/>
    </source>
</evidence>
<organism evidence="9 10">
    <name type="scientific">Aquatica leii</name>
    <dbReference type="NCBI Taxonomy" id="1421715"/>
    <lineage>
        <taxon>Eukaryota</taxon>
        <taxon>Metazoa</taxon>
        <taxon>Ecdysozoa</taxon>
        <taxon>Arthropoda</taxon>
        <taxon>Hexapoda</taxon>
        <taxon>Insecta</taxon>
        <taxon>Pterygota</taxon>
        <taxon>Neoptera</taxon>
        <taxon>Endopterygota</taxon>
        <taxon>Coleoptera</taxon>
        <taxon>Polyphaga</taxon>
        <taxon>Elateriformia</taxon>
        <taxon>Elateroidea</taxon>
        <taxon>Lampyridae</taxon>
        <taxon>Luciolinae</taxon>
        <taxon>Aquatica</taxon>
    </lineage>
</organism>
<evidence type="ECO:0000256" key="2">
    <source>
        <dbReference type="ARBA" id="ARBA00022679"/>
    </source>
</evidence>
<dbReference type="GO" id="GO:0046872">
    <property type="term" value="F:metal ion binding"/>
    <property type="evidence" value="ECO:0007669"/>
    <property type="project" value="UniProtKB-KW"/>
</dbReference>
<dbReference type="GO" id="GO:0032259">
    <property type="term" value="P:methylation"/>
    <property type="evidence" value="ECO:0007669"/>
    <property type="project" value="UniProtKB-KW"/>
</dbReference>
<keyword evidence="10" id="KW-1185">Reference proteome</keyword>
<keyword evidence="4 6" id="KW-0862">Zinc</keyword>
<keyword evidence="2 6" id="KW-0808">Transferase</keyword>
<dbReference type="NCBIfam" id="NF007020">
    <property type="entry name" value="PRK09485.1"/>
    <property type="match status" value="1"/>
</dbReference>
<evidence type="ECO:0000256" key="3">
    <source>
        <dbReference type="ARBA" id="ARBA00022723"/>
    </source>
</evidence>
<dbReference type="PANTHER" id="PTHR46015:SF1">
    <property type="entry name" value="HOMOCYSTEINE S-METHYLTRANSFERASE-LIKE ISOFORM 1"/>
    <property type="match status" value="1"/>
</dbReference>
<gene>
    <name evidence="9" type="ORF">RN001_007883</name>
</gene>
<dbReference type="GO" id="GO:0008898">
    <property type="term" value="F:S-adenosylmethionine-homocysteine S-methyltransferase activity"/>
    <property type="evidence" value="ECO:0007669"/>
    <property type="project" value="TreeGrafter"/>
</dbReference>
<protein>
    <recommendedName>
        <fullName evidence="8">Hcy-binding domain-containing protein</fullName>
    </recommendedName>
</protein>
<dbReference type="Gene3D" id="3.20.20.330">
    <property type="entry name" value="Homocysteine-binding-like domain"/>
    <property type="match status" value="1"/>
</dbReference>
<dbReference type="PANTHER" id="PTHR46015">
    <property type="entry name" value="ZGC:172121"/>
    <property type="match status" value="1"/>
</dbReference>
<evidence type="ECO:0000256" key="6">
    <source>
        <dbReference type="PROSITE-ProRule" id="PRU00333"/>
    </source>
</evidence>
<evidence type="ECO:0000256" key="1">
    <source>
        <dbReference type="ARBA" id="ARBA00022603"/>
    </source>
</evidence>
<feature type="binding site" evidence="6">
    <location>
        <position position="420"/>
    </location>
    <ligand>
        <name>Zn(2+)</name>
        <dbReference type="ChEBI" id="CHEBI:29105"/>
    </ligand>
</feature>
<evidence type="ECO:0000256" key="4">
    <source>
        <dbReference type="ARBA" id="ARBA00022833"/>
    </source>
</evidence>
<evidence type="ECO:0000313" key="10">
    <source>
        <dbReference type="Proteomes" id="UP001353858"/>
    </source>
</evidence>
<dbReference type="EMBL" id="JARPUR010000003">
    <property type="protein sequence ID" value="KAK4879737.1"/>
    <property type="molecule type" value="Genomic_DNA"/>
</dbReference>
<comment type="pathway">
    <text evidence="5">Amino-acid biosynthesis; L-methionine biosynthesis via de novo pathway.</text>
</comment>